<evidence type="ECO:0000313" key="2">
    <source>
        <dbReference type="Proteomes" id="UP000886501"/>
    </source>
</evidence>
<keyword evidence="2" id="KW-1185">Reference proteome</keyword>
<dbReference type="EMBL" id="MU118041">
    <property type="protein sequence ID" value="KAF9647101.1"/>
    <property type="molecule type" value="Genomic_DNA"/>
</dbReference>
<organism evidence="1 2">
    <name type="scientific">Thelephora ganbajun</name>
    <name type="common">Ganba fungus</name>
    <dbReference type="NCBI Taxonomy" id="370292"/>
    <lineage>
        <taxon>Eukaryota</taxon>
        <taxon>Fungi</taxon>
        <taxon>Dikarya</taxon>
        <taxon>Basidiomycota</taxon>
        <taxon>Agaricomycotina</taxon>
        <taxon>Agaricomycetes</taxon>
        <taxon>Thelephorales</taxon>
        <taxon>Thelephoraceae</taxon>
        <taxon>Thelephora</taxon>
    </lineage>
</organism>
<reference evidence="1" key="1">
    <citation type="submission" date="2019-10" db="EMBL/GenBank/DDBJ databases">
        <authorList>
            <consortium name="DOE Joint Genome Institute"/>
            <person name="Kuo A."/>
            <person name="Miyauchi S."/>
            <person name="Kiss E."/>
            <person name="Drula E."/>
            <person name="Kohler A."/>
            <person name="Sanchez-Garcia M."/>
            <person name="Andreopoulos B."/>
            <person name="Barry K.W."/>
            <person name="Bonito G."/>
            <person name="Buee M."/>
            <person name="Carver A."/>
            <person name="Chen C."/>
            <person name="Cichocki N."/>
            <person name="Clum A."/>
            <person name="Culley D."/>
            <person name="Crous P.W."/>
            <person name="Fauchery L."/>
            <person name="Girlanda M."/>
            <person name="Hayes R."/>
            <person name="Keri Z."/>
            <person name="Labutti K."/>
            <person name="Lipzen A."/>
            <person name="Lombard V."/>
            <person name="Magnuson J."/>
            <person name="Maillard F."/>
            <person name="Morin E."/>
            <person name="Murat C."/>
            <person name="Nolan M."/>
            <person name="Ohm R."/>
            <person name="Pangilinan J."/>
            <person name="Pereira M."/>
            <person name="Perotto S."/>
            <person name="Peter M."/>
            <person name="Riley R."/>
            <person name="Sitrit Y."/>
            <person name="Stielow B."/>
            <person name="Szollosi G."/>
            <person name="Zifcakova L."/>
            <person name="Stursova M."/>
            <person name="Spatafora J.W."/>
            <person name="Tedersoo L."/>
            <person name="Vaario L.-M."/>
            <person name="Yamada A."/>
            <person name="Yan M."/>
            <person name="Wang P."/>
            <person name="Xu J."/>
            <person name="Bruns T."/>
            <person name="Baldrian P."/>
            <person name="Vilgalys R."/>
            <person name="Henrissat B."/>
            <person name="Grigoriev I.V."/>
            <person name="Hibbett D."/>
            <person name="Nagy L.G."/>
            <person name="Martin F.M."/>
        </authorList>
    </citation>
    <scope>NUCLEOTIDE SEQUENCE</scope>
    <source>
        <strain evidence="1">P2</strain>
    </source>
</reference>
<sequence length="1436" mass="155809">MNPAQANGINPALLAAYQNFQSQQSQPQFNLQPQFTPQQQSTQFQQSPSTPSKFPYNGMQQPPYPAMYNGTGQFMNSGGVGGNTMAHGSMMTPGQVVQAGLMHHGVNPNQMLANGRQPQQMANIPQMNAGQIFQKSAGQANGMNPATLPATVGQQIPGISPAQLTQLAGMSPQERQKAMLYLQHQHHQQRILQQQLAQQNMPQGIQQTPQPTQQQLPFDRPPSSMSTHQGMMPPPPRPPTSLSRPGTSHSQGPSQPPQNRPPSRPGTVQPMPQPGMTLPDGSPVGILHHSQGHDQGEIPGSPSRGAKRKFSGSNFAGQTPRMGSQPLPMGVQGLQTGAMDGQPAIGNVQFPGIPMSQPQQVAQQRPQFPGSSRQTVNGVPMMGGTPGIPMGPPTATRNQIPQMFDGTANIVSDPFSSTGIPNLTNGLPHQVAAPQLGGIGGMPPGSLVNHPGSTPAPTQILAQIPQHPSLPGSGHSAVAPNLGVLPPTLGGLPSGSNLSQSLPDATRMGIGSTNSMANLINANMPANKLSGAMNSVRIGRPGSISATNSMSLPPSTPSSSIPPLFPPTNQVAGNRTASSNVPHLNPKVTQVTVVSLAASTTEIPALSKEEIENVEQWMKADKEHEELQRSTRDRMTEEVARIVRKAEWWEKDDQATTPPNRGRRDKFSIGLSGARGVRRKAGQRMGIRLPRKIPLEDANRPELLVPIRLELDVEHHKLRDTFIWNLNDPVITPEMFAQSVIDDYSLPQSSVSTITKAIQEQLSDFKAHTIESIDDSEFFGAAPARSVDDDIWWERWRNGLRTENGAVRRKKRKSSSGPGPSNPAMSSIKPESGALPAANQNQDDDSMEEMRILVKLDIIVGSIRLEDQFEWDLHNTDGSAPERFAEVYCMELGLNGDFKTAIAHCIREQVHMYQKSLFLLGHPSEGLSFQDEDLRTSFLPNLNVTAARSLDQVPSFTPVLNYLSDGELERNEKEREKDLARRRRKGNRGRRGATLPDREVLKTYRTPAIGFPETDASTLNNTTITAPTHKRAAATAATLTITNMIASENGSAVLPPSTPLNIPATMTVSVQQKDKKPKALFKAPPVPPSILRPRAHVHAPTPSTGIAGLNVPASTIEGMSTSAPDSRSGVRVLTTKRARELEREAREKEFVDGQHPNFIDGVWHCSNCGCPENIAIGRRKGPLGDKSQCGTCGKYWHRHRRPRPVEYSTDPEFHLRQQAKGGNEEGNSKTAGSKKKKSQAVVDEPKYEEVDAAEDVREEDEVAPTTAANVAKLEAQTASVLPHPLDDRPLSPVSTASSASEPPLAEQVKMNGGSSGYNSNPSTPVKITREISERPENGVETPSEIHSASRSAGTTPSTAPEWLKRATENLRAKYPGDEFDVVLRKIKPDKPADWRIRCHDCPMMVYTTGPGSTLSNFEVHLRNRKHREKVKERLGQ</sequence>
<protein>
    <submittedName>
        <fullName evidence="1">SNF5-domain-containing protein</fullName>
    </submittedName>
</protein>
<proteinExistence type="predicted"/>
<dbReference type="Proteomes" id="UP000886501">
    <property type="component" value="Unassembled WGS sequence"/>
</dbReference>
<accession>A0ACB6ZD64</accession>
<comment type="caution">
    <text evidence="1">The sequence shown here is derived from an EMBL/GenBank/DDBJ whole genome shotgun (WGS) entry which is preliminary data.</text>
</comment>
<gene>
    <name evidence="1" type="ORF">BDM02DRAFT_3188272</name>
</gene>
<name>A0ACB6ZD64_THEGA</name>
<reference evidence="1" key="2">
    <citation type="journal article" date="2020" name="Nat. Commun.">
        <title>Large-scale genome sequencing of mycorrhizal fungi provides insights into the early evolution of symbiotic traits.</title>
        <authorList>
            <person name="Miyauchi S."/>
            <person name="Kiss E."/>
            <person name="Kuo A."/>
            <person name="Drula E."/>
            <person name="Kohler A."/>
            <person name="Sanchez-Garcia M."/>
            <person name="Morin E."/>
            <person name="Andreopoulos B."/>
            <person name="Barry K.W."/>
            <person name="Bonito G."/>
            <person name="Buee M."/>
            <person name="Carver A."/>
            <person name="Chen C."/>
            <person name="Cichocki N."/>
            <person name="Clum A."/>
            <person name="Culley D."/>
            <person name="Crous P.W."/>
            <person name="Fauchery L."/>
            <person name="Girlanda M."/>
            <person name="Hayes R.D."/>
            <person name="Keri Z."/>
            <person name="LaButti K."/>
            <person name="Lipzen A."/>
            <person name="Lombard V."/>
            <person name="Magnuson J."/>
            <person name="Maillard F."/>
            <person name="Murat C."/>
            <person name="Nolan M."/>
            <person name="Ohm R.A."/>
            <person name="Pangilinan J."/>
            <person name="Pereira M.F."/>
            <person name="Perotto S."/>
            <person name="Peter M."/>
            <person name="Pfister S."/>
            <person name="Riley R."/>
            <person name="Sitrit Y."/>
            <person name="Stielow J.B."/>
            <person name="Szollosi G."/>
            <person name="Zifcakova L."/>
            <person name="Stursova M."/>
            <person name="Spatafora J.W."/>
            <person name="Tedersoo L."/>
            <person name="Vaario L.M."/>
            <person name="Yamada A."/>
            <person name="Yan M."/>
            <person name="Wang P."/>
            <person name="Xu J."/>
            <person name="Bruns T."/>
            <person name="Baldrian P."/>
            <person name="Vilgalys R."/>
            <person name="Dunand C."/>
            <person name="Henrissat B."/>
            <person name="Grigoriev I.V."/>
            <person name="Hibbett D."/>
            <person name="Nagy L.G."/>
            <person name="Martin F.M."/>
        </authorList>
    </citation>
    <scope>NUCLEOTIDE SEQUENCE</scope>
    <source>
        <strain evidence="1">P2</strain>
    </source>
</reference>
<evidence type="ECO:0000313" key="1">
    <source>
        <dbReference type="EMBL" id="KAF9647101.1"/>
    </source>
</evidence>